<dbReference type="InterPro" id="IPR000241">
    <property type="entry name" value="RlmKL-like_Mtase"/>
</dbReference>
<dbReference type="InterPro" id="IPR053943">
    <property type="entry name" value="RlmKL-like_Mtase_CS"/>
</dbReference>
<dbReference type="RefSeq" id="WP_250428784.1">
    <property type="nucleotide sequence ID" value="NZ_JALPRR010000001.1"/>
</dbReference>
<comment type="caution">
    <text evidence="4">The sequence shown here is derived from an EMBL/GenBank/DDBJ whole genome shotgun (WGS) entry which is preliminary data.</text>
</comment>
<name>A0ABW5CZH9_9BACT</name>
<reference evidence="5" key="1">
    <citation type="journal article" date="2019" name="Int. J. Syst. Evol. Microbiol.">
        <title>The Global Catalogue of Microorganisms (GCM) 10K type strain sequencing project: providing services to taxonomists for standard genome sequencing and annotation.</title>
        <authorList>
            <consortium name="The Broad Institute Genomics Platform"/>
            <consortium name="The Broad Institute Genome Sequencing Center for Infectious Disease"/>
            <person name="Wu L."/>
            <person name="Ma J."/>
        </authorList>
    </citation>
    <scope>NUCLEOTIDE SEQUENCE [LARGE SCALE GENOMIC DNA]</scope>
    <source>
        <strain evidence="5">CGMCC 4.1782</strain>
    </source>
</reference>
<keyword evidence="5" id="KW-1185">Reference proteome</keyword>
<dbReference type="PANTHER" id="PTHR13370">
    <property type="entry name" value="RNA METHYLASE-RELATED"/>
    <property type="match status" value="1"/>
</dbReference>
<dbReference type="SUPFAM" id="SSF53335">
    <property type="entry name" value="S-adenosyl-L-methionine-dependent methyltransferases"/>
    <property type="match status" value="1"/>
</dbReference>
<evidence type="ECO:0000256" key="1">
    <source>
        <dbReference type="ARBA" id="ARBA00022603"/>
    </source>
</evidence>
<evidence type="ECO:0000256" key="2">
    <source>
        <dbReference type="ARBA" id="ARBA00022679"/>
    </source>
</evidence>
<dbReference type="GO" id="GO:0008168">
    <property type="term" value="F:methyltransferase activity"/>
    <property type="evidence" value="ECO:0007669"/>
    <property type="project" value="UniProtKB-KW"/>
</dbReference>
<dbReference type="InterPro" id="IPR029063">
    <property type="entry name" value="SAM-dependent_MTases_sf"/>
</dbReference>
<sequence length="502" mass="57255">MENNTVNLFWHKYKFFPYEKKLAIREIETLLAPQEIHESKDKVTVLAPQNKVNLSRLVYFSHTQTNGALVETTQFKFENGARTNVRLKKQNTRYSAHGLHEYKGKFNPQVVRSLYNIFGVQEGSLVLDPFCGSGTSLIEAAHHNIQAIGTDINPLAAFIANTKIESLQVSVADLREAKEQLFRDFSVIREDFELPEPDIRLAYLIDWFPANILLDIEAFRLATNNLPEIHRNVFLVIASNLLRDYSLQEPSDLRIRRRRTPLPETPFKEALIAAADNSLNNLVFFQSQFGTLATQNHALNLDIRDAIPDQNIRSGFDFAITSPPYATALPYIDTQRLSLVWLGMISAREIKNLESDLIGSREFRAKAEQEAWAENLATNSLELPEEIYDFCFRLYSMLTPNDGFRKKALPSLLYRYFKDMSLAFTSVHSLLRDGGHFALIVGHNHTKIGGKRTDIDTPHFLGILGQSLGFHIHEITPLEAYQRYGLNASNAVERESLIVFRK</sequence>
<organism evidence="4 5">
    <name type="scientific">Pontibacter ruber</name>
    <dbReference type="NCBI Taxonomy" id="1343895"/>
    <lineage>
        <taxon>Bacteria</taxon>
        <taxon>Pseudomonadati</taxon>
        <taxon>Bacteroidota</taxon>
        <taxon>Cytophagia</taxon>
        <taxon>Cytophagales</taxon>
        <taxon>Hymenobacteraceae</taxon>
        <taxon>Pontibacter</taxon>
    </lineage>
</organism>
<evidence type="ECO:0000259" key="3">
    <source>
        <dbReference type="Pfam" id="PF01170"/>
    </source>
</evidence>
<dbReference type="GO" id="GO:0032259">
    <property type="term" value="P:methylation"/>
    <property type="evidence" value="ECO:0007669"/>
    <property type="project" value="UniProtKB-KW"/>
</dbReference>
<dbReference type="Gene3D" id="3.40.50.150">
    <property type="entry name" value="Vaccinia Virus protein VP39"/>
    <property type="match status" value="2"/>
</dbReference>
<evidence type="ECO:0000313" key="4">
    <source>
        <dbReference type="EMBL" id="MFD2246659.1"/>
    </source>
</evidence>
<dbReference type="Pfam" id="PF01170">
    <property type="entry name" value="UPF0020"/>
    <property type="match status" value="1"/>
</dbReference>
<keyword evidence="1 4" id="KW-0489">Methyltransferase</keyword>
<proteinExistence type="predicted"/>
<dbReference type="Proteomes" id="UP001597374">
    <property type="component" value="Unassembled WGS sequence"/>
</dbReference>
<feature type="domain" description="Ribosomal RNA large subunit methyltransferase K/L-like methyltransferase" evidence="3">
    <location>
        <begin position="102"/>
        <end position="149"/>
    </location>
</feature>
<evidence type="ECO:0000313" key="5">
    <source>
        <dbReference type="Proteomes" id="UP001597374"/>
    </source>
</evidence>
<gene>
    <name evidence="4" type="ORF">ACFSKP_10370</name>
</gene>
<keyword evidence="2" id="KW-0808">Transferase</keyword>
<dbReference type="PANTHER" id="PTHR13370:SF3">
    <property type="entry name" value="TRNA (GUANINE(10)-N2)-METHYLTRANSFERASE HOMOLOG"/>
    <property type="match status" value="1"/>
</dbReference>
<dbReference type="PROSITE" id="PS01261">
    <property type="entry name" value="UPF0020"/>
    <property type="match status" value="1"/>
</dbReference>
<dbReference type="EMBL" id="JBHUIM010000001">
    <property type="protein sequence ID" value="MFD2246659.1"/>
    <property type="molecule type" value="Genomic_DNA"/>
</dbReference>
<dbReference type="CDD" id="cd02440">
    <property type="entry name" value="AdoMet_MTases"/>
    <property type="match status" value="1"/>
</dbReference>
<protein>
    <submittedName>
        <fullName evidence="4">TRM11 family SAM-dependent methyltransferase</fullName>
    </submittedName>
</protein>
<accession>A0ABW5CZH9</accession>